<dbReference type="CDD" id="cd00303">
    <property type="entry name" value="retropepsin_like"/>
    <property type="match status" value="1"/>
</dbReference>
<keyword evidence="3" id="KW-1185">Reference proteome</keyword>
<dbReference type="GO" id="GO:0003676">
    <property type="term" value="F:nucleic acid binding"/>
    <property type="evidence" value="ECO:0007669"/>
    <property type="project" value="InterPro"/>
</dbReference>
<dbReference type="PROSITE" id="PS50158">
    <property type="entry name" value="ZF_CCHC"/>
    <property type="match status" value="1"/>
</dbReference>
<dbReference type="SMART" id="SM00343">
    <property type="entry name" value="ZnF_C2HC"/>
    <property type="match status" value="1"/>
</dbReference>
<protein>
    <submittedName>
        <fullName evidence="4">Uncharacterized protein LOC104235108</fullName>
    </submittedName>
</protein>
<dbReference type="eggNOG" id="KOG0017">
    <property type="taxonomic scope" value="Eukaryota"/>
</dbReference>
<dbReference type="AlphaFoldDB" id="A0A1U7X4R6"/>
<dbReference type="Proteomes" id="UP000189701">
    <property type="component" value="Unplaced"/>
</dbReference>
<proteinExistence type="predicted"/>
<dbReference type="RefSeq" id="XP_009787092.1">
    <property type="nucleotide sequence ID" value="XM_009788790.1"/>
</dbReference>
<reference evidence="4" key="2">
    <citation type="submission" date="2025-08" db="UniProtKB">
        <authorList>
            <consortium name="RefSeq"/>
        </authorList>
    </citation>
    <scope>IDENTIFICATION</scope>
    <source>
        <tissue evidence="4">Leaf</tissue>
    </source>
</reference>
<evidence type="ECO:0000256" key="1">
    <source>
        <dbReference type="PROSITE-ProRule" id="PRU00047"/>
    </source>
</evidence>
<dbReference type="GO" id="GO:0008270">
    <property type="term" value="F:zinc ion binding"/>
    <property type="evidence" value="ECO:0007669"/>
    <property type="project" value="UniProtKB-KW"/>
</dbReference>
<dbReference type="InterPro" id="IPR001878">
    <property type="entry name" value="Znf_CCHC"/>
</dbReference>
<gene>
    <name evidence="4" type="primary">LOC104235108</name>
</gene>
<organism evidence="3 4">
    <name type="scientific">Nicotiana sylvestris</name>
    <name type="common">Wood tobacco</name>
    <name type="synonym">South American tobacco</name>
    <dbReference type="NCBI Taxonomy" id="4096"/>
    <lineage>
        <taxon>Eukaryota</taxon>
        <taxon>Viridiplantae</taxon>
        <taxon>Streptophyta</taxon>
        <taxon>Embryophyta</taxon>
        <taxon>Tracheophyta</taxon>
        <taxon>Spermatophyta</taxon>
        <taxon>Magnoliopsida</taxon>
        <taxon>eudicotyledons</taxon>
        <taxon>Gunneridae</taxon>
        <taxon>Pentapetalae</taxon>
        <taxon>asterids</taxon>
        <taxon>lamiids</taxon>
        <taxon>Solanales</taxon>
        <taxon>Solanaceae</taxon>
        <taxon>Nicotianoideae</taxon>
        <taxon>Nicotianeae</taxon>
        <taxon>Nicotiana</taxon>
    </lineage>
</organism>
<dbReference type="PANTHER" id="PTHR35046">
    <property type="entry name" value="ZINC KNUCKLE (CCHC-TYPE) FAMILY PROTEIN"/>
    <property type="match status" value="1"/>
</dbReference>
<evidence type="ECO:0000313" key="4">
    <source>
        <dbReference type="RefSeq" id="XP_009787092.1"/>
    </source>
</evidence>
<evidence type="ECO:0000259" key="2">
    <source>
        <dbReference type="PROSITE" id="PS50158"/>
    </source>
</evidence>
<feature type="domain" description="CCHC-type" evidence="2">
    <location>
        <begin position="10"/>
        <end position="26"/>
    </location>
</feature>
<evidence type="ECO:0000313" key="3">
    <source>
        <dbReference type="Proteomes" id="UP000189701"/>
    </source>
</evidence>
<accession>A0A1U7X4R6</accession>
<keyword evidence="1" id="KW-0863">Zinc-finger</keyword>
<dbReference type="Pfam" id="PF00098">
    <property type="entry name" value="zf-CCHC"/>
    <property type="match status" value="1"/>
</dbReference>
<keyword evidence="1" id="KW-0862">Zinc</keyword>
<keyword evidence="1" id="KW-0479">Metal-binding</keyword>
<dbReference type="InterPro" id="IPR021109">
    <property type="entry name" value="Peptidase_aspartic_dom_sf"/>
</dbReference>
<dbReference type="InterPro" id="IPR036875">
    <property type="entry name" value="Znf_CCHC_sf"/>
</dbReference>
<dbReference type="Gene3D" id="2.40.70.10">
    <property type="entry name" value="Acid Proteases"/>
    <property type="match status" value="1"/>
</dbReference>
<dbReference type="PANTHER" id="PTHR35046:SF21">
    <property type="entry name" value="RETROTRANSPOSON GAG DOMAIN-CONTAINING PROTEIN-RELATED"/>
    <property type="match status" value="1"/>
</dbReference>
<sequence>MISKAIFKKRCHKCGGLGHIQADCPNKKAFTILEGATDEEDYNEEQHDENLEEVAEYGDDGEYLMIQRVLHSDSSKEEPWLRHNIFHTRCTSKGKVCTLIIDPGSCTNVVSEEMVNKLGFETEPLQKPYRIRWLDEGRNIQVNKRCLIPFSIGKNYQDKVWCDVMPMDACHLLLGRPWEYDRRTIHDGFKNTYSFVKDGKKIKLLPMNPEDLKSNPKMKKTYITKAKVEEHLKEGEEVLIVVPKEVESITKKESLEVNDPRLQAILDEFYDIVSDTTPSSLPPMRSIKHQIDLIPGAPLPNKAAYRMNQT</sequence>
<name>A0A1U7X4R6_NICSY</name>
<dbReference type="Gene3D" id="4.10.60.10">
    <property type="entry name" value="Zinc finger, CCHC-type"/>
    <property type="match status" value="1"/>
</dbReference>
<dbReference type="OrthoDB" id="1194562at2759"/>
<dbReference type="SUPFAM" id="SSF57756">
    <property type="entry name" value="Retrovirus zinc finger-like domains"/>
    <property type="match status" value="1"/>
</dbReference>
<reference evidence="3" key="1">
    <citation type="journal article" date="2013" name="Genome Biol.">
        <title>Reference genomes and transcriptomes of Nicotiana sylvestris and Nicotiana tomentosiformis.</title>
        <authorList>
            <person name="Sierro N."/>
            <person name="Battey J.N."/>
            <person name="Ouadi S."/>
            <person name="Bovet L."/>
            <person name="Goepfert S."/>
            <person name="Bakaher N."/>
            <person name="Peitsch M.C."/>
            <person name="Ivanov N.V."/>
        </authorList>
    </citation>
    <scope>NUCLEOTIDE SEQUENCE [LARGE SCALE GENOMIC DNA]</scope>
</reference>